<evidence type="ECO:0000313" key="3">
    <source>
        <dbReference type="Proteomes" id="UP000035720"/>
    </source>
</evidence>
<dbReference type="EMBL" id="CAJC01000172">
    <property type="protein sequence ID" value="CCI54141.1"/>
    <property type="molecule type" value="Genomic_DNA"/>
</dbReference>
<sequence>MEDTTTATFCPGRWLTAATSETTGTLDVVAAAEALAATKNFAEPVANGGSPATSAPIHLSTRSNPFAGSAAPLVLPEANVVTDTDPATLTTTGFVASDPLPFPVWQLPGNGTVVTRPVRAGDVLVVGDTAGAVTALDPRTGVIRWRTRLPHAVMALAVDPNGRTVAVLDRSGRLTLLDVGAGATATEGSAGADPIGMTFTRDGTLVVATKSGVVGFDTSGEVIYRLDASLRAGPAPVGNRVAVADSRGQVLVVSPDGRGNAVHLDGLQQITALAGADERVAVLDGAHVQILDSQLRPVMRADDDASSIDITGIGKAIRITTTALDGTIRVYDGNGILLHRYAAPRRAPGASLDSLQHSGATTLADMTLTNSTSTDNTPSDATWISGVTGVLRFEGTS</sequence>
<dbReference type="Gene3D" id="2.130.10.10">
    <property type="entry name" value="YVTN repeat-like/Quinoprotein amine dehydrogenase"/>
    <property type="match status" value="1"/>
</dbReference>
<dbReference type="RefSeq" id="WP_048544003.1">
    <property type="nucleotide sequence ID" value="NZ_HF571038.1"/>
</dbReference>
<dbReference type="InterPro" id="IPR018391">
    <property type="entry name" value="PQQ_b-propeller_rpt"/>
</dbReference>
<reference evidence="2 3" key="1">
    <citation type="journal article" date="2013" name="ISME J.">
        <title>A metabolic model for members of the genus Tetrasphaera involved in enhanced biological phosphorus removal.</title>
        <authorList>
            <person name="Kristiansen R."/>
            <person name="Nguyen H.T.T."/>
            <person name="Saunders A.M."/>
            <person name="Nielsen J.L."/>
            <person name="Wimmer R."/>
            <person name="Le V.Q."/>
            <person name="McIlroy S.J."/>
            <person name="Petrovski S."/>
            <person name="Seviour R.J."/>
            <person name="Calteau A."/>
            <person name="Nielsen K.L."/>
            <person name="Nielsen P.H."/>
        </authorList>
    </citation>
    <scope>NUCLEOTIDE SEQUENCE [LARGE SCALE GENOMIC DNA]</scope>
    <source>
        <strain evidence="2 3">Ben 74</strain>
    </source>
</reference>
<dbReference type="InterPro" id="IPR015943">
    <property type="entry name" value="WD40/YVTN_repeat-like_dom_sf"/>
</dbReference>
<dbReference type="InterPro" id="IPR002372">
    <property type="entry name" value="PQQ_rpt_dom"/>
</dbReference>
<proteinExistence type="predicted"/>
<comment type="caution">
    <text evidence="2">The sequence shown here is derived from an EMBL/GenBank/DDBJ whole genome shotgun (WGS) entry which is preliminary data.</text>
</comment>
<dbReference type="AlphaFoldDB" id="A0A077M9V0"/>
<feature type="domain" description="Pyrrolo-quinoline quinone repeat" evidence="1">
    <location>
        <begin position="104"/>
        <end position="196"/>
    </location>
</feature>
<organism evidence="2 3">
    <name type="scientific">Nostocoides jenkinsii Ben 74</name>
    <dbReference type="NCBI Taxonomy" id="1193518"/>
    <lineage>
        <taxon>Bacteria</taxon>
        <taxon>Bacillati</taxon>
        <taxon>Actinomycetota</taxon>
        <taxon>Actinomycetes</taxon>
        <taxon>Micrococcales</taxon>
        <taxon>Intrasporangiaceae</taxon>
        <taxon>Nostocoides</taxon>
    </lineage>
</organism>
<dbReference type="SUPFAM" id="SSF50998">
    <property type="entry name" value="Quinoprotein alcohol dehydrogenase-like"/>
    <property type="match status" value="1"/>
</dbReference>
<accession>A0A077M9V0</accession>
<keyword evidence="3" id="KW-1185">Reference proteome</keyword>
<name>A0A077M9V0_9MICO</name>
<dbReference type="OrthoDB" id="5093006at2"/>
<dbReference type="SMART" id="SM00564">
    <property type="entry name" value="PQQ"/>
    <property type="match status" value="2"/>
</dbReference>
<dbReference type="Pfam" id="PF13360">
    <property type="entry name" value="PQQ_2"/>
    <property type="match status" value="1"/>
</dbReference>
<gene>
    <name evidence="2" type="ORF">BN13_60042</name>
</gene>
<dbReference type="STRING" id="1193518.BN13_60042"/>
<dbReference type="InterPro" id="IPR011047">
    <property type="entry name" value="Quinoprotein_ADH-like_sf"/>
</dbReference>
<evidence type="ECO:0000259" key="1">
    <source>
        <dbReference type="Pfam" id="PF13360"/>
    </source>
</evidence>
<dbReference type="Proteomes" id="UP000035720">
    <property type="component" value="Unassembled WGS sequence"/>
</dbReference>
<protein>
    <recommendedName>
        <fullName evidence="1">Pyrrolo-quinoline quinone repeat domain-containing protein</fullName>
    </recommendedName>
</protein>
<evidence type="ECO:0000313" key="2">
    <source>
        <dbReference type="EMBL" id="CCI54141.1"/>
    </source>
</evidence>